<comment type="caution">
    <text evidence="1">The sequence shown here is derived from an EMBL/GenBank/DDBJ whole genome shotgun (WGS) entry which is preliminary data.</text>
</comment>
<reference evidence="1" key="1">
    <citation type="journal article" date="2020" name="Stud. Mycol.">
        <title>101 Dothideomycetes genomes: a test case for predicting lifestyles and emergence of pathogens.</title>
        <authorList>
            <person name="Haridas S."/>
            <person name="Albert R."/>
            <person name="Binder M."/>
            <person name="Bloem J."/>
            <person name="Labutti K."/>
            <person name="Salamov A."/>
            <person name="Andreopoulos B."/>
            <person name="Baker S."/>
            <person name="Barry K."/>
            <person name="Bills G."/>
            <person name="Bluhm B."/>
            <person name="Cannon C."/>
            <person name="Castanera R."/>
            <person name="Culley D."/>
            <person name="Daum C."/>
            <person name="Ezra D."/>
            <person name="Gonzalez J."/>
            <person name="Henrissat B."/>
            <person name="Kuo A."/>
            <person name="Liang C."/>
            <person name="Lipzen A."/>
            <person name="Lutzoni F."/>
            <person name="Magnuson J."/>
            <person name="Mondo S."/>
            <person name="Nolan M."/>
            <person name="Ohm R."/>
            <person name="Pangilinan J."/>
            <person name="Park H.-J."/>
            <person name="Ramirez L."/>
            <person name="Alfaro M."/>
            <person name="Sun H."/>
            <person name="Tritt A."/>
            <person name="Yoshinaga Y."/>
            <person name="Zwiers L.-H."/>
            <person name="Turgeon B."/>
            <person name="Goodwin S."/>
            <person name="Spatafora J."/>
            <person name="Crous P."/>
            <person name="Grigoriev I."/>
        </authorList>
    </citation>
    <scope>NUCLEOTIDE SEQUENCE</scope>
    <source>
        <strain evidence="1">ATCC 200398</strain>
    </source>
</reference>
<proteinExistence type="predicted"/>
<evidence type="ECO:0000313" key="2">
    <source>
        <dbReference type="Proteomes" id="UP000799755"/>
    </source>
</evidence>
<evidence type="ECO:0000313" key="1">
    <source>
        <dbReference type="EMBL" id="KAF2470902.1"/>
    </source>
</evidence>
<dbReference type="Proteomes" id="UP000799755">
    <property type="component" value="Unassembled WGS sequence"/>
</dbReference>
<dbReference type="EMBL" id="MU003506">
    <property type="protein sequence ID" value="KAF2470902.1"/>
    <property type="molecule type" value="Genomic_DNA"/>
</dbReference>
<protein>
    <submittedName>
        <fullName evidence="1">Tannase and feruloyl esterase</fullName>
    </submittedName>
</protein>
<organism evidence="1 2">
    <name type="scientific">Lindgomyces ingoldianus</name>
    <dbReference type="NCBI Taxonomy" id="673940"/>
    <lineage>
        <taxon>Eukaryota</taxon>
        <taxon>Fungi</taxon>
        <taxon>Dikarya</taxon>
        <taxon>Ascomycota</taxon>
        <taxon>Pezizomycotina</taxon>
        <taxon>Dothideomycetes</taxon>
        <taxon>Pleosporomycetidae</taxon>
        <taxon>Pleosporales</taxon>
        <taxon>Lindgomycetaceae</taxon>
        <taxon>Lindgomyces</taxon>
    </lineage>
</organism>
<accession>A0ACB6QXU4</accession>
<sequence length="535" mass="57849">MSLTAACVPEVFSPIVFGSEILTLQASPVTNYSARVPSAYRFTQPSISVENATFCNITVTYTHPGQNDTINVEAWLPVDNWNGRFQAVGGGGWVAGRFFLSYSAMAGAMGDGYATITTDAGLGNATDPSPWALLSPGNVDLYKLQDLASVSLNDEAIIGKSLIQSFYGKPPSYSYWNGCSQGGRQGLMLAQRYPTAYDGIAAGAPAIYWSELVFTTFWTQQYMAMINEYPYGCEIDAITAAAIAKCDGFDGVVDGIVADVEECAANFDPFDLIGKVIDCAQTNTTMQISAAAAKVANATWEGIVSTTGRRLWHGLNLDADLTGDSSSSFNPTGLAATKCSNGTCVPVANNLGSLWLQLFVEKQPDFDLSNISHQKFVDMLHDSKQQYDSITATSDPDLSTFKRAGGKLLTFHGLADNIITPKSTEQYYREVSERFLDVRDFYRHYPVPGLGHCFGGTGGQPLSLFDQLRAWVENGTAPESSPMSFPGPNGKVQQRILCPLPQKAKYDSGCRDPAKVECWSCIAPRNEDSSPVTEL</sequence>
<gene>
    <name evidence="1" type="ORF">BDR25DRAFT_224217</name>
</gene>
<keyword evidence="2" id="KW-1185">Reference proteome</keyword>
<name>A0ACB6QXU4_9PLEO</name>